<sequence length="320" mass="34818">MKASIKFREEQNPLLRAKIPVNILNFPFQSSISAGESKELSLNLNTSFDSGPSIKFSFRPNDSNNPFSFVFKTGVGHFGSPIKSPLIMSAEFNLIGNQSPRFSLHVKPNFGDFSLKKSNSSGLGTKLNGSGDSFVNFNRNGLFPAAAEPRAAAGVVVDGLLKGTEVVARTSLPFRDFAVVNFRWGLKVPLPEAEEMDTVVVEKMSRDWMTGIRLPHLVMNKIGIEHVAKGDSKVEKVGSGAKYDDVAEACLGAKKQIEVIRDENGLLSKALKDLRSDIVAGKMDVLPEHRGKYSGGGVDWRGNADKQSSGSQRVLEEKCS</sequence>
<dbReference type="AlphaFoldDB" id="A0AAV6WUT8"/>
<keyword evidence="3" id="KW-1185">Reference proteome</keyword>
<reference evidence="2" key="1">
    <citation type="submission" date="2019-10" db="EMBL/GenBank/DDBJ databases">
        <authorList>
            <person name="Zhang R."/>
            <person name="Pan Y."/>
            <person name="Wang J."/>
            <person name="Ma R."/>
            <person name="Yu S."/>
        </authorList>
    </citation>
    <scope>NUCLEOTIDE SEQUENCE</scope>
    <source>
        <strain evidence="2">LA-IB0</strain>
        <tissue evidence="2">Leaf</tissue>
    </source>
</reference>
<accession>A0AAV6WUT8</accession>
<dbReference type="PANTHER" id="PTHR34285:SF3">
    <property type="entry name" value="OS08G0510800 PROTEIN"/>
    <property type="match status" value="1"/>
</dbReference>
<gene>
    <name evidence="2" type="ORF">BUALT_Bualt12G0007500</name>
</gene>
<feature type="region of interest" description="Disordered" evidence="1">
    <location>
        <begin position="290"/>
        <end position="320"/>
    </location>
</feature>
<organism evidence="2 3">
    <name type="scientific">Buddleja alternifolia</name>
    <dbReference type="NCBI Taxonomy" id="168488"/>
    <lineage>
        <taxon>Eukaryota</taxon>
        <taxon>Viridiplantae</taxon>
        <taxon>Streptophyta</taxon>
        <taxon>Embryophyta</taxon>
        <taxon>Tracheophyta</taxon>
        <taxon>Spermatophyta</taxon>
        <taxon>Magnoliopsida</taxon>
        <taxon>eudicotyledons</taxon>
        <taxon>Gunneridae</taxon>
        <taxon>Pentapetalae</taxon>
        <taxon>asterids</taxon>
        <taxon>lamiids</taxon>
        <taxon>Lamiales</taxon>
        <taxon>Scrophulariaceae</taxon>
        <taxon>Buddlejeae</taxon>
        <taxon>Buddleja</taxon>
    </lineage>
</organism>
<name>A0AAV6WUT8_9LAMI</name>
<evidence type="ECO:0000256" key="1">
    <source>
        <dbReference type="SAM" id="MobiDB-lite"/>
    </source>
</evidence>
<protein>
    <submittedName>
        <fullName evidence="2">Uncharacterized protein</fullName>
    </submittedName>
</protein>
<evidence type="ECO:0000313" key="3">
    <source>
        <dbReference type="Proteomes" id="UP000826271"/>
    </source>
</evidence>
<evidence type="ECO:0000313" key="2">
    <source>
        <dbReference type="EMBL" id="KAG8371866.1"/>
    </source>
</evidence>
<dbReference type="Proteomes" id="UP000826271">
    <property type="component" value="Unassembled WGS sequence"/>
</dbReference>
<dbReference type="EMBL" id="WHWC01000012">
    <property type="protein sequence ID" value="KAG8371866.1"/>
    <property type="molecule type" value="Genomic_DNA"/>
</dbReference>
<proteinExistence type="predicted"/>
<comment type="caution">
    <text evidence="2">The sequence shown here is derived from an EMBL/GenBank/DDBJ whole genome shotgun (WGS) entry which is preliminary data.</text>
</comment>
<dbReference type="PANTHER" id="PTHR34285">
    <property type="entry name" value="OS08G0510800 PROTEIN"/>
    <property type="match status" value="1"/>
</dbReference>